<evidence type="ECO:0000313" key="13">
    <source>
        <dbReference type="EMBL" id="KAI9275577.1"/>
    </source>
</evidence>
<gene>
    <name evidence="13" type="ORF">BDA99DRAFT_430920</name>
</gene>
<evidence type="ECO:0000256" key="3">
    <source>
        <dbReference type="ARBA" id="ARBA00022630"/>
    </source>
</evidence>
<dbReference type="PANTHER" id="PTHR42907">
    <property type="entry name" value="FMN-LINKED OXIDOREDUCTASES SUPERFAMILY PROTEIN"/>
    <property type="match status" value="1"/>
</dbReference>
<accession>A0AAD5K9K7</accession>
<comment type="catalytic activity">
    <reaction evidence="10">
        <text>a 5,6-dihydrouridine in mRNA + NAD(+) = a uridine in mRNA + NADH + H(+)</text>
        <dbReference type="Rhea" id="RHEA:69851"/>
        <dbReference type="Rhea" id="RHEA-COMP:14658"/>
        <dbReference type="Rhea" id="RHEA-COMP:17789"/>
        <dbReference type="ChEBI" id="CHEBI:15378"/>
        <dbReference type="ChEBI" id="CHEBI:57540"/>
        <dbReference type="ChEBI" id="CHEBI:57945"/>
        <dbReference type="ChEBI" id="CHEBI:65315"/>
        <dbReference type="ChEBI" id="CHEBI:74443"/>
    </reaction>
    <physiologicalReaction direction="right-to-left" evidence="10">
        <dbReference type="Rhea" id="RHEA:69853"/>
    </physiologicalReaction>
</comment>
<dbReference type="InterPro" id="IPR035587">
    <property type="entry name" value="DUS-like_FMN-bd"/>
</dbReference>
<reference evidence="13" key="2">
    <citation type="submission" date="2023-02" db="EMBL/GenBank/DDBJ databases">
        <authorList>
            <consortium name="DOE Joint Genome Institute"/>
            <person name="Mondo S.J."/>
            <person name="Chang Y."/>
            <person name="Wang Y."/>
            <person name="Ahrendt S."/>
            <person name="Andreopoulos W."/>
            <person name="Barry K."/>
            <person name="Beard J."/>
            <person name="Benny G.L."/>
            <person name="Blankenship S."/>
            <person name="Bonito G."/>
            <person name="Cuomo C."/>
            <person name="Desiro A."/>
            <person name="Gervers K.A."/>
            <person name="Hundley H."/>
            <person name="Kuo A."/>
            <person name="LaButti K."/>
            <person name="Lang B.F."/>
            <person name="Lipzen A."/>
            <person name="O'Donnell K."/>
            <person name="Pangilinan J."/>
            <person name="Reynolds N."/>
            <person name="Sandor L."/>
            <person name="Smith M.W."/>
            <person name="Tsang A."/>
            <person name="Grigoriev I.V."/>
            <person name="Stajich J.E."/>
            <person name="Spatafora J.W."/>
        </authorList>
    </citation>
    <scope>NUCLEOTIDE SEQUENCE</scope>
    <source>
        <strain evidence="13">RSA 2281</strain>
    </source>
</reference>
<keyword evidence="9" id="KW-0560">Oxidoreductase</keyword>
<evidence type="ECO:0000259" key="12">
    <source>
        <dbReference type="Pfam" id="PF01207"/>
    </source>
</evidence>
<dbReference type="NCBIfam" id="NF008774">
    <property type="entry name" value="PRK11815.1"/>
    <property type="match status" value="1"/>
</dbReference>
<keyword evidence="14" id="KW-1185">Reference proteome</keyword>
<dbReference type="EMBL" id="JAIXMP010000003">
    <property type="protein sequence ID" value="KAI9275577.1"/>
    <property type="molecule type" value="Genomic_DNA"/>
</dbReference>
<proteinExistence type="predicted"/>
<evidence type="ECO:0000256" key="1">
    <source>
        <dbReference type="ARBA" id="ARBA00001917"/>
    </source>
</evidence>
<evidence type="ECO:0000256" key="2">
    <source>
        <dbReference type="ARBA" id="ARBA00022555"/>
    </source>
</evidence>
<reference evidence="13" key="1">
    <citation type="journal article" date="2022" name="IScience">
        <title>Evolution of zygomycete secretomes and the origins of terrestrial fungal ecologies.</title>
        <authorList>
            <person name="Chang Y."/>
            <person name="Wang Y."/>
            <person name="Mondo S."/>
            <person name="Ahrendt S."/>
            <person name="Andreopoulos W."/>
            <person name="Barry K."/>
            <person name="Beard J."/>
            <person name="Benny G.L."/>
            <person name="Blankenship S."/>
            <person name="Bonito G."/>
            <person name="Cuomo C."/>
            <person name="Desiro A."/>
            <person name="Gervers K.A."/>
            <person name="Hundley H."/>
            <person name="Kuo A."/>
            <person name="LaButti K."/>
            <person name="Lang B.F."/>
            <person name="Lipzen A."/>
            <person name="O'Donnell K."/>
            <person name="Pangilinan J."/>
            <person name="Reynolds N."/>
            <person name="Sandor L."/>
            <person name="Smith M.E."/>
            <person name="Tsang A."/>
            <person name="Grigoriev I.V."/>
            <person name="Stajich J.E."/>
            <person name="Spatafora J.W."/>
        </authorList>
    </citation>
    <scope>NUCLEOTIDE SEQUENCE</scope>
    <source>
        <strain evidence="13">RSA 2281</strain>
    </source>
</reference>
<dbReference type="Gene3D" id="3.20.20.70">
    <property type="entry name" value="Aldolase class I"/>
    <property type="match status" value="1"/>
</dbReference>
<dbReference type="Proteomes" id="UP001209540">
    <property type="component" value="Unassembled WGS sequence"/>
</dbReference>
<keyword evidence="4" id="KW-0288">FMN</keyword>
<comment type="catalytic activity">
    <reaction evidence="11">
        <text>a 5,6-dihydrouridine in mRNA + NADP(+) = a uridine in mRNA + NADPH + H(+)</text>
        <dbReference type="Rhea" id="RHEA:69855"/>
        <dbReference type="Rhea" id="RHEA-COMP:14658"/>
        <dbReference type="Rhea" id="RHEA-COMP:17789"/>
        <dbReference type="ChEBI" id="CHEBI:15378"/>
        <dbReference type="ChEBI" id="CHEBI:57783"/>
        <dbReference type="ChEBI" id="CHEBI:58349"/>
        <dbReference type="ChEBI" id="CHEBI:65315"/>
        <dbReference type="ChEBI" id="CHEBI:74443"/>
    </reaction>
    <physiologicalReaction direction="right-to-left" evidence="11">
        <dbReference type="Rhea" id="RHEA:69857"/>
    </physiologicalReaction>
</comment>
<dbReference type="GO" id="GO:0017150">
    <property type="term" value="F:tRNA dihydrouridine synthase activity"/>
    <property type="evidence" value="ECO:0007669"/>
    <property type="project" value="InterPro"/>
</dbReference>
<dbReference type="AlphaFoldDB" id="A0AAD5K9K7"/>
<dbReference type="SUPFAM" id="SSF51395">
    <property type="entry name" value="FMN-linked oxidoreductases"/>
    <property type="match status" value="1"/>
</dbReference>
<dbReference type="PROSITE" id="PS01136">
    <property type="entry name" value="UPF0034"/>
    <property type="match status" value="1"/>
</dbReference>
<evidence type="ECO:0000256" key="6">
    <source>
        <dbReference type="ARBA" id="ARBA00022694"/>
    </source>
</evidence>
<evidence type="ECO:0000256" key="10">
    <source>
        <dbReference type="ARBA" id="ARBA00048342"/>
    </source>
</evidence>
<organism evidence="13 14">
    <name type="scientific">Phascolomyces articulosus</name>
    <dbReference type="NCBI Taxonomy" id="60185"/>
    <lineage>
        <taxon>Eukaryota</taxon>
        <taxon>Fungi</taxon>
        <taxon>Fungi incertae sedis</taxon>
        <taxon>Mucoromycota</taxon>
        <taxon>Mucoromycotina</taxon>
        <taxon>Mucoromycetes</taxon>
        <taxon>Mucorales</taxon>
        <taxon>Lichtheimiaceae</taxon>
        <taxon>Phascolomyces</taxon>
    </lineage>
</organism>
<dbReference type="CDD" id="cd02801">
    <property type="entry name" value="DUS_like_FMN"/>
    <property type="match status" value="1"/>
</dbReference>
<keyword evidence="2" id="KW-0820">tRNA-binding</keyword>
<evidence type="ECO:0000256" key="4">
    <source>
        <dbReference type="ARBA" id="ARBA00022643"/>
    </source>
</evidence>
<evidence type="ECO:0000256" key="11">
    <source>
        <dbReference type="ARBA" id="ARBA00049447"/>
    </source>
</evidence>
<keyword evidence="5" id="KW-0507">mRNA processing</keyword>
<name>A0AAD5K9K7_9FUNG</name>
<dbReference type="GO" id="GO:0000049">
    <property type="term" value="F:tRNA binding"/>
    <property type="evidence" value="ECO:0007669"/>
    <property type="project" value="UniProtKB-KW"/>
</dbReference>
<dbReference type="InterPro" id="IPR018517">
    <property type="entry name" value="tRNA_hU_synthase_CS"/>
</dbReference>
<protein>
    <submittedName>
        <fullName evidence="13">tRNA-dihydrouridine synthase</fullName>
    </submittedName>
</protein>
<evidence type="ECO:0000256" key="7">
    <source>
        <dbReference type="ARBA" id="ARBA00022857"/>
    </source>
</evidence>
<evidence type="ECO:0000313" key="14">
    <source>
        <dbReference type="Proteomes" id="UP001209540"/>
    </source>
</evidence>
<feature type="domain" description="DUS-like FMN-binding" evidence="12">
    <location>
        <begin position="1"/>
        <end position="230"/>
    </location>
</feature>
<dbReference type="InterPro" id="IPR004653">
    <property type="entry name" value="DusA"/>
</dbReference>
<keyword evidence="3" id="KW-0285">Flavoprotein</keyword>
<evidence type="ECO:0000256" key="5">
    <source>
        <dbReference type="ARBA" id="ARBA00022664"/>
    </source>
</evidence>
<comment type="cofactor">
    <cofactor evidence="1">
        <name>FMN</name>
        <dbReference type="ChEBI" id="CHEBI:58210"/>
    </cofactor>
</comment>
<keyword evidence="7" id="KW-0521">NADP</keyword>
<dbReference type="GO" id="GO:0006397">
    <property type="term" value="P:mRNA processing"/>
    <property type="evidence" value="ECO:0007669"/>
    <property type="project" value="UniProtKB-KW"/>
</dbReference>
<dbReference type="InterPro" id="IPR013785">
    <property type="entry name" value="Aldolase_TIM"/>
</dbReference>
<dbReference type="Pfam" id="PF01207">
    <property type="entry name" value="Dus"/>
    <property type="match status" value="1"/>
</dbReference>
<keyword evidence="8" id="KW-0694">RNA-binding</keyword>
<comment type="caution">
    <text evidence="13">The sequence shown here is derived from an EMBL/GenBank/DDBJ whole genome shotgun (WGS) entry which is preliminary data.</text>
</comment>
<dbReference type="PANTHER" id="PTHR42907:SF1">
    <property type="entry name" value="FMN-LINKED OXIDOREDUCTASES SUPERFAMILY PROTEIN"/>
    <property type="match status" value="1"/>
</dbReference>
<keyword evidence="6" id="KW-0819">tRNA processing</keyword>
<sequence length="236" mass="26211">MVDISTPHFLELLHIISGDRYAYYTEMHFDQAIITHQSHLEAFIGPPRPNVIVQLGGSNPENMAKAAKILQEQGYAEVNINVGCPSKAVQSGQFGAVLMKSPDVVANVMSAMQEAVSIPVTVKCRLGVDNLDSFEFLHDFVDTCNSTSRPLPHLILHARKCLLKGLSPKQNRSIPPLNYDRVYELAEKFPEMPISINGGFTETDEISKALERVDGCMIGRKVMDNPLFLQNMDRGK</sequence>
<dbReference type="GO" id="GO:0050660">
    <property type="term" value="F:flavin adenine dinucleotide binding"/>
    <property type="evidence" value="ECO:0007669"/>
    <property type="project" value="InterPro"/>
</dbReference>
<evidence type="ECO:0000256" key="8">
    <source>
        <dbReference type="ARBA" id="ARBA00022884"/>
    </source>
</evidence>
<evidence type="ECO:0000256" key="9">
    <source>
        <dbReference type="ARBA" id="ARBA00023002"/>
    </source>
</evidence>